<sequence length="145" mass="16534">MDRARVLQQWLDMARDDETLIDLDDINHEANSNLWRFSPTAAEQADITAAGLRELILGLLDARREQLAGKAMRFYCWHDSQARQLRLSLVSQAHGRLPFGREIRETDDPAEVATRVHADWFDLLDHQALPASGYYIPMVFSATIA</sequence>
<organism evidence="2 4">
    <name type="scientific">Pseudomonas brassicae</name>
    <dbReference type="NCBI Taxonomy" id="2708063"/>
    <lineage>
        <taxon>Bacteria</taxon>
        <taxon>Pseudomonadati</taxon>
        <taxon>Pseudomonadota</taxon>
        <taxon>Gammaproteobacteria</taxon>
        <taxon>Pseudomonadales</taxon>
        <taxon>Pseudomonadaceae</taxon>
        <taxon>Pseudomonas</taxon>
    </lineage>
</organism>
<evidence type="ECO:0000313" key="4">
    <source>
        <dbReference type="Proteomes" id="UP000482634"/>
    </source>
</evidence>
<reference evidence="3 4" key="1">
    <citation type="submission" date="2020-02" db="EMBL/GenBank/DDBJ databases">
        <title>Broccoli isolated Pseudomonas sp.</title>
        <authorList>
            <person name="Fujikawa T."/>
            <person name="Sawada H."/>
        </authorList>
    </citation>
    <scope>NUCLEOTIDE SEQUENCE [LARGE SCALE GENOMIC DNA]</scope>
    <source>
        <strain evidence="2 4">MAFF212427</strain>
        <strain evidence="1 3">MAFF212428</strain>
    </source>
</reference>
<keyword evidence="4" id="KW-1185">Reference proteome</keyword>
<evidence type="ECO:0000313" key="1">
    <source>
        <dbReference type="EMBL" id="NER59037.1"/>
    </source>
</evidence>
<gene>
    <name evidence="1" type="ORF">G3435_01660</name>
    <name evidence="2" type="ORF">G3436_14445</name>
</gene>
<protein>
    <submittedName>
        <fullName evidence="2">Uncharacterized protein</fullName>
    </submittedName>
</protein>
<dbReference type="Proteomes" id="UP000482634">
    <property type="component" value="Unassembled WGS sequence"/>
</dbReference>
<accession>A0A6M0CV79</accession>
<dbReference type="Proteomes" id="UP000480410">
    <property type="component" value="Unassembled WGS sequence"/>
</dbReference>
<name>A0A6B3NXB0_9PSED</name>
<accession>A0A6B3NXB0</accession>
<proteinExistence type="predicted"/>
<comment type="caution">
    <text evidence="2">The sequence shown here is derived from an EMBL/GenBank/DDBJ whole genome shotgun (WGS) entry which is preliminary data.</text>
</comment>
<dbReference type="EMBL" id="JAAHBU010000187">
    <property type="protein sequence ID" value="NER64850.1"/>
    <property type="molecule type" value="Genomic_DNA"/>
</dbReference>
<dbReference type="EMBL" id="JAAHBV010000028">
    <property type="protein sequence ID" value="NER59037.1"/>
    <property type="molecule type" value="Genomic_DNA"/>
</dbReference>
<evidence type="ECO:0000313" key="2">
    <source>
        <dbReference type="EMBL" id="NER64850.1"/>
    </source>
</evidence>
<dbReference type="AlphaFoldDB" id="A0A6B3NXB0"/>
<evidence type="ECO:0000313" key="3">
    <source>
        <dbReference type="Proteomes" id="UP000480410"/>
    </source>
</evidence>
<dbReference type="RefSeq" id="WP_163946089.1">
    <property type="nucleotide sequence ID" value="NZ_JAAHBU010000187.1"/>
</dbReference>